<dbReference type="AlphaFoldDB" id="A0AAW2TL79"/>
<name>A0AAW2TL79_9LAMI</name>
<accession>A0AAW2TL79</accession>
<dbReference type="EMBL" id="JACGWN010000014">
    <property type="protein sequence ID" value="KAL0405184.1"/>
    <property type="molecule type" value="Genomic_DNA"/>
</dbReference>
<sequence length="111" mass="12399">MPALYLSAYSWVPTLYLRAYLRGALLGARLRNLAERIVRCPPEAGLRCLRGGGLRCLHGTELTSSPQKDLSSCLKEGLCACVEDMAYVPVWKTGLFMRWCLPRGRALIKEV</sequence>
<reference evidence="1" key="2">
    <citation type="journal article" date="2024" name="Plant">
        <title>Genomic evolution and insights into agronomic trait innovations of Sesamum species.</title>
        <authorList>
            <person name="Miao H."/>
            <person name="Wang L."/>
            <person name="Qu L."/>
            <person name="Liu H."/>
            <person name="Sun Y."/>
            <person name="Le M."/>
            <person name="Wang Q."/>
            <person name="Wei S."/>
            <person name="Zheng Y."/>
            <person name="Lin W."/>
            <person name="Duan Y."/>
            <person name="Cao H."/>
            <person name="Xiong S."/>
            <person name="Wang X."/>
            <person name="Wei L."/>
            <person name="Li C."/>
            <person name="Ma Q."/>
            <person name="Ju M."/>
            <person name="Zhao R."/>
            <person name="Li G."/>
            <person name="Mu C."/>
            <person name="Tian Q."/>
            <person name="Mei H."/>
            <person name="Zhang T."/>
            <person name="Gao T."/>
            <person name="Zhang H."/>
        </authorList>
    </citation>
    <scope>NUCLEOTIDE SEQUENCE</scope>
    <source>
        <strain evidence="1">KEN1</strain>
    </source>
</reference>
<reference evidence="1" key="1">
    <citation type="submission" date="2020-06" db="EMBL/GenBank/DDBJ databases">
        <authorList>
            <person name="Li T."/>
            <person name="Hu X."/>
            <person name="Zhang T."/>
            <person name="Song X."/>
            <person name="Zhang H."/>
            <person name="Dai N."/>
            <person name="Sheng W."/>
            <person name="Hou X."/>
            <person name="Wei L."/>
        </authorList>
    </citation>
    <scope>NUCLEOTIDE SEQUENCE</scope>
    <source>
        <strain evidence="1">KEN1</strain>
        <tissue evidence="1">Leaf</tissue>
    </source>
</reference>
<protein>
    <submittedName>
        <fullName evidence="1">Uncharacterized protein</fullName>
    </submittedName>
</protein>
<comment type="caution">
    <text evidence="1">The sequence shown here is derived from an EMBL/GenBank/DDBJ whole genome shotgun (WGS) entry which is preliminary data.</text>
</comment>
<evidence type="ECO:0000313" key="1">
    <source>
        <dbReference type="EMBL" id="KAL0405184.1"/>
    </source>
</evidence>
<gene>
    <name evidence="1" type="ORF">Slati_3832300</name>
</gene>
<organism evidence="1">
    <name type="scientific">Sesamum latifolium</name>
    <dbReference type="NCBI Taxonomy" id="2727402"/>
    <lineage>
        <taxon>Eukaryota</taxon>
        <taxon>Viridiplantae</taxon>
        <taxon>Streptophyta</taxon>
        <taxon>Embryophyta</taxon>
        <taxon>Tracheophyta</taxon>
        <taxon>Spermatophyta</taxon>
        <taxon>Magnoliopsida</taxon>
        <taxon>eudicotyledons</taxon>
        <taxon>Gunneridae</taxon>
        <taxon>Pentapetalae</taxon>
        <taxon>asterids</taxon>
        <taxon>lamiids</taxon>
        <taxon>Lamiales</taxon>
        <taxon>Pedaliaceae</taxon>
        <taxon>Sesamum</taxon>
    </lineage>
</organism>
<proteinExistence type="predicted"/>